<organism evidence="3 4">
    <name type="scientific">Vitis vinifera</name>
    <name type="common">Grape</name>
    <dbReference type="NCBI Taxonomy" id="29760"/>
    <lineage>
        <taxon>Eukaryota</taxon>
        <taxon>Viridiplantae</taxon>
        <taxon>Streptophyta</taxon>
        <taxon>Embryophyta</taxon>
        <taxon>Tracheophyta</taxon>
        <taxon>Spermatophyta</taxon>
        <taxon>Magnoliopsida</taxon>
        <taxon>eudicotyledons</taxon>
        <taxon>Gunneridae</taxon>
        <taxon>Pentapetalae</taxon>
        <taxon>rosids</taxon>
        <taxon>Vitales</taxon>
        <taxon>Vitaceae</taxon>
        <taxon>Viteae</taxon>
        <taxon>Vitis</taxon>
    </lineage>
</organism>
<dbReference type="Proteomes" id="UP000288805">
    <property type="component" value="Unassembled WGS sequence"/>
</dbReference>
<dbReference type="PANTHER" id="PTHR10803:SF17">
    <property type="entry name" value="ARSENICAL PUMP-DRIVING ATPASE-LIKE PROTEIN"/>
    <property type="match status" value="1"/>
</dbReference>
<feature type="transmembrane region" description="Helical" evidence="2">
    <location>
        <begin position="57"/>
        <end position="73"/>
    </location>
</feature>
<keyword evidence="2" id="KW-0812">Transmembrane</keyword>
<reference evidence="3 4" key="1">
    <citation type="journal article" date="2018" name="PLoS Genet.">
        <title>Population sequencing reveals clonal diversity and ancestral inbreeding in the grapevine cultivar Chardonnay.</title>
        <authorList>
            <person name="Roach M.J."/>
            <person name="Johnson D.L."/>
            <person name="Bohlmann J."/>
            <person name="van Vuuren H.J."/>
            <person name="Jones S.J."/>
            <person name="Pretorius I.S."/>
            <person name="Schmidt S.A."/>
            <person name="Borneman A.R."/>
        </authorList>
    </citation>
    <scope>NUCLEOTIDE SEQUENCE [LARGE SCALE GENOMIC DNA]</scope>
    <source>
        <strain evidence="4">cv. Chardonnay</strain>
        <tissue evidence="3">Leaf</tissue>
    </source>
</reference>
<dbReference type="EMBL" id="QGNW01000102">
    <property type="protein sequence ID" value="RVW97281.1"/>
    <property type="molecule type" value="Genomic_DNA"/>
</dbReference>
<dbReference type="PANTHER" id="PTHR10803">
    <property type="entry name" value="ARSENICAL PUMP-DRIVING ATPASE ARSENITE-TRANSLOCATING ATPASE"/>
    <property type="match status" value="1"/>
</dbReference>
<dbReference type="InterPro" id="IPR016300">
    <property type="entry name" value="ATPase_ArsA/GET3"/>
</dbReference>
<evidence type="ECO:0000313" key="3">
    <source>
        <dbReference type="EMBL" id="RVW97281.1"/>
    </source>
</evidence>
<protein>
    <submittedName>
        <fullName evidence="3">Uncharacterized protein</fullName>
    </submittedName>
</protein>
<keyword evidence="2" id="KW-1133">Transmembrane helix</keyword>
<evidence type="ECO:0000313" key="4">
    <source>
        <dbReference type="Proteomes" id="UP000288805"/>
    </source>
</evidence>
<name>A0A438IKR9_VITVI</name>
<evidence type="ECO:0000256" key="1">
    <source>
        <dbReference type="SAM" id="Coils"/>
    </source>
</evidence>
<accession>A0A438IKR9</accession>
<gene>
    <name evidence="3" type="ORF">CK203_025879</name>
</gene>
<dbReference type="Gene3D" id="3.40.50.300">
    <property type="entry name" value="P-loop containing nucleotide triphosphate hydrolases"/>
    <property type="match status" value="1"/>
</dbReference>
<keyword evidence="1" id="KW-0175">Coiled coil</keyword>
<feature type="coiled-coil region" evidence="1">
    <location>
        <begin position="21"/>
        <end position="48"/>
    </location>
</feature>
<dbReference type="AlphaFoldDB" id="A0A438IKR9"/>
<proteinExistence type="predicted"/>
<evidence type="ECO:0000256" key="2">
    <source>
        <dbReference type="SAM" id="Phobius"/>
    </source>
</evidence>
<keyword evidence="2" id="KW-0472">Membrane</keyword>
<dbReference type="GO" id="GO:0016887">
    <property type="term" value="F:ATP hydrolysis activity"/>
    <property type="evidence" value="ECO:0007669"/>
    <property type="project" value="InterPro"/>
</dbReference>
<comment type="caution">
    <text evidence="3">The sequence shown here is derived from an EMBL/GenBank/DDBJ whole genome shotgun (WGS) entry which is preliminary data.</text>
</comment>
<dbReference type="GO" id="GO:0005524">
    <property type="term" value="F:ATP binding"/>
    <property type="evidence" value="ECO:0007669"/>
    <property type="project" value="InterPro"/>
</dbReference>
<sequence>MDHPIQLKKKLASATSAIKSVFGKEETRQDASDKLEQLRERMAKVRDLFHNSNTTEFVIVTIPTVMILLLLLTI</sequence>
<dbReference type="InterPro" id="IPR027417">
    <property type="entry name" value="P-loop_NTPase"/>
</dbReference>